<feature type="region of interest" description="Disordered" evidence="1">
    <location>
        <begin position="38"/>
        <end position="57"/>
    </location>
</feature>
<evidence type="ECO:0000256" key="1">
    <source>
        <dbReference type="SAM" id="MobiDB-lite"/>
    </source>
</evidence>
<comment type="caution">
    <text evidence="2">The sequence shown here is derived from an EMBL/GenBank/DDBJ whole genome shotgun (WGS) entry which is preliminary data.</text>
</comment>
<organism evidence="2">
    <name type="scientific">marine sediment metagenome</name>
    <dbReference type="NCBI Taxonomy" id="412755"/>
    <lineage>
        <taxon>unclassified sequences</taxon>
        <taxon>metagenomes</taxon>
        <taxon>ecological metagenomes</taxon>
    </lineage>
</organism>
<proteinExistence type="predicted"/>
<protein>
    <submittedName>
        <fullName evidence="2">Uncharacterized protein</fullName>
    </submittedName>
</protein>
<gene>
    <name evidence="2" type="ORF">LCGC14_2162690</name>
</gene>
<dbReference type="EMBL" id="LAZR01027773">
    <property type="protein sequence ID" value="KKL64666.1"/>
    <property type="molecule type" value="Genomic_DNA"/>
</dbReference>
<sequence>MKQRLVLARKIAEGTASDSEIAEAKQFPVIMQQVDHFKREKETAKKKSQKRSTDVRH</sequence>
<evidence type="ECO:0000313" key="2">
    <source>
        <dbReference type="EMBL" id="KKL64666.1"/>
    </source>
</evidence>
<accession>A0A0F9EEI3</accession>
<dbReference type="AlphaFoldDB" id="A0A0F9EEI3"/>
<reference evidence="2" key="1">
    <citation type="journal article" date="2015" name="Nature">
        <title>Complex archaea that bridge the gap between prokaryotes and eukaryotes.</title>
        <authorList>
            <person name="Spang A."/>
            <person name="Saw J.H."/>
            <person name="Jorgensen S.L."/>
            <person name="Zaremba-Niedzwiedzka K."/>
            <person name="Martijn J."/>
            <person name="Lind A.E."/>
            <person name="van Eijk R."/>
            <person name="Schleper C."/>
            <person name="Guy L."/>
            <person name="Ettema T.J."/>
        </authorList>
    </citation>
    <scope>NUCLEOTIDE SEQUENCE</scope>
</reference>
<name>A0A0F9EEI3_9ZZZZ</name>